<dbReference type="InterPro" id="IPR024528">
    <property type="entry name" value="ThrE_2"/>
</dbReference>
<keyword evidence="3" id="KW-0997">Cell inner membrane</keyword>
<feature type="domain" description="Threonine/Serine exporter ThrE" evidence="9">
    <location>
        <begin position="4"/>
        <end position="133"/>
    </location>
</feature>
<keyword evidence="2" id="KW-1003">Cell membrane</keyword>
<keyword evidence="6 8" id="KW-0472">Membrane</keyword>
<keyword evidence="11" id="KW-1185">Reference proteome</keyword>
<gene>
    <name evidence="10" type="ORF">SAMN02745975_00051</name>
</gene>
<keyword evidence="4 8" id="KW-0812">Transmembrane</keyword>
<dbReference type="PANTHER" id="PTHR34390">
    <property type="entry name" value="UPF0442 PROTEIN YJJB-RELATED"/>
    <property type="match status" value="1"/>
</dbReference>
<accession>A0A1M6BTC0</accession>
<keyword evidence="5 8" id="KW-1133">Transmembrane helix</keyword>
<dbReference type="STRING" id="1121919.SAMN02745975_00051"/>
<dbReference type="GO" id="GO:0005886">
    <property type="term" value="C:plasma membrane"/>
    <property type="evidence" value="ECO:0007669"/>
    <property type="project" value="UniProtKB-SubCell"/>
</dbReference>
<evidence type="ECO:0000256" key="8">
    <source>
        <dbReference type="SAM" id="Phobius"/>
    </source>
</evidence>
<evidence type="ECO:0000313" key="11">
    <source>
        <dbReference type="Proteomes" id="UP000184536"/>
    </source>
</evidence>
<evidence type="ECO:0000256" key="6">
    <source>
        <dbReference type="ARBA" id="ARBA00023136"/>
    </source>
</evidence>
<organism evidence="10 11">
    <name type="scientific">Geosporobacter subterraneus DSM 17957</name>
    <dbReference type="NCBI Taxonomy" id="1121919"/>
    <lineage>
        <taxon>Bacteria</taxon>
        <taxon>Bacillati</taxon>
        <taxon>Bacillota</taxon>
        <taxon>Clostridia</taxon>
        <taxon>Peptostreptococcales</taxon>
        <taxon>Thermotaleaceae</taxon>
        <taxon>Geosporobacter</taxon>
    </lineage>
</organism>
<dbReference type="InterPro" id="IPR050539">
    <property type="entry name" value="ThrE_Dicarb/AminoAcid_Exp"/>
</dbReference>
<protein>
    <submittedName>
        <fullName evidence="10">Uncharacterized membrane protein YjjB, DUF3815 family</fullName>
    </submittedName>
</protein>
<feature type="transmembrane region" description="Helical" evidence="8">
    <location>
        <begin position="117"/>
        <end position="138"/>
    </location>
</feature>
<dbReference type="EMBL" id="FQZV01000003">
    <property type="protein sequence ID" value="SHI51986.1"/>
    <property type="molecule type" value="Genomic_DNA"/>
</dbReference>
<dbReference type="GO" id="GO:0015744">
    <property type="term" value="P:succinate transport"/>
    <property type="evidence" value="ECO:0007669"/>
    <property type="project" value="TreeGrafter"/>
</dbReference>
<evidence type="ECO:0000256" key="3">
    <source>
        <dbReference type="ARBA" id="ARBA00022519"/>
    </source>
</evidence>
<dbReference type="Proteomes" id="UP000184536">
    <property type="component" value="Unassembled WGS sequence"/>
</dbReference>
<dbReference type="Pfam" id="PF12821">
    <property type="entry name" value="ThrE_2"/>
    <property type="match status" value="1"/>
</dbReference>
<evidence type="ECO:0000259" key="9">
    <source>
        <dbReference type="Pfam" id="PF12821"/>
    </source>
</evidence>
<evidence type="ECO:0000256" key="4">
    <source>
        <dbReference type="ARBA" id="ARBA00022692"/>
    </source>
</evidence>
<feature type="transmembrane region" description="Helical" evidence="8">
    <location>
        <begin position="77"/>
        <end position="97"/>
    </location>
</feature>
<evidence type="ECO:0000313" key="10">
    <source>
        <dbReference type="EMBL" id="SHI51986.1"/>
    </source>
</evidence>
<sequence length="142" mass="15465">MIQQLIFAALSIIGFSVLFNIPKNAIYKTALSGALGWITYVYFSNQLGQSTVMSSFVAAAVVALLSEFFARRFKEAVTVFVIPGILPLVPGSGMYYTMLAIIKKDFNRAALISSETMFIAGSIAAAIFIVSSVTRLFFVKKI</sequence>
<feature type="transmembrane region" description="Helical" evidence="8">
    <location>
        <begin position="6"/>
        <end position="22"/>
    </location>
</feature>
<reference evidence="11" key="1">
    <citation type="submission" date="2016-11" db="EMBL/GenBank/DDBJ databases">
        <authorList>
            <person name="Varghese N."/>
            <person name="Submissions S."/>
        </authorList>
    </citation>
    <scope>NUCLEOTIDE SEQUENCE [LARGE SCALE GENOMIC DNA]</scope>
    <source>
        <strain evidence="11">DSM 17957</strain>
    </source>
</reference>
<dbReference type="AlphaFoldDB" id="A0A1M6BTC0"/>
<proteinExistence type="inferred from homology"/>
<feature type="transmembrane region" description="Helical" evidence="8">
    <location>
        <begin position="51"/>
        <end position="70"/>
    </location>
</feature>
<dbReference type="PANTHER" id="PTHR34390:SF1">
    <property type="entry name" value="SUCCINATE TRANSPORTER SUBUNIT YJJB-RELATED"/>
    <property type="match status" value="1"/>
</dbReference>
<comment type="subcellular location">
    <subcellularLocation>
        <location evidence="1">Cell membrane</location>
        <topology evidence="1">Multi-pass membrane protein</topology>
    </subcellularLocation>
</comment>
<evidence type="ECO:0000256" key="5">
    <source>
        <dbReference type="ARBA" id="ARBA00022989"/>
    </source>
</evidence>
<dbReference type="RefSeq" id="WP_242946176.1">
    <property type="nucleotide sequence ID" value="NZ_FQZV01000003.1"/>
</dbReference>
<comment type="similarity">
    <text evidence="7">Belongs to the ThrE exporter (TC 2.A.79) family.</text>
</comment>
<evidence type="ECO:0000256" key="2">
    <source>
        <dbReference type="ARBA" id="ARBA00022475"/>
    </source>
</evidence>
<evidence type="ECO:0000256" key="1">
    <source>
        <dbReference type="ARBA" id="ARBA00004651"/>
    </source>
</evidence>
<evidence type="ECO:0000256" key="7">
    <source>
        <dbReference type="ARBA" id="ARBA00034125"/>
    </source>
</evidence>
<name>A0A1M6BTC0_9FIRM</name>